<protein>
    <submittedName>
        <fullName evidence="2">Uncharacterized protein</fullName>
    </submittedName>
</protein>
<feature type="transmembrane region" description="Helical" evidence="1">
    <location>
        <begin position="44"/>
        <end position="65"/>
    </location>
</feature>
<keyword evidence="1" id="KW-1133">Transmembrane helix</keyword>
<evidence type="ECO:0000256" key="1">
    <source>
        <dbReference type="SAM" id="Phobius"/>
    </source>
</evidence>
<keyword evidence="1" id="KW-0812">Transmembrane</keyword>
<dbReference type="AlphaFoldDB" id="A0A212LG09"/>
<organism evidence="2">
    <name type="scientific">uncultured Pleomorphomonas sp</name>
    <dbReference type="NCBI Taxonomy" id="442121"/>
    <lineage>
        <taxon>Bacteria</taxon>
        <taxon>Pseudomonadati</taxon>
        <taxon>Pseudomonadota</taxon>
        <taxon>Alphaproteobacteria</taxon>
        <taxon>Hyphomicrobiales</taxon>
        <taxon>Pleomorphomonadaceae</taxon>
        <taxon>Pleomorphomonas</taxon>
        <taxon>environmental samples</taxon>
    </lineage>
</organism>
<name>A0A212LG09_9HYPH</name>
<reference evidence="2" key="1">
    <citation type="submission" date="2016-08" db="EMBL/GenBank/DDBJ databases">
        <authorList>
            <person name="Seilhamer J.J."/>
        </authorList>
    </citation>
    <scope>NUCLEOTIDE SEQUENCE</scope>
    <source>
        <strain evidence="2">86</strain>
    </source>
</reference>
<keyword evidence="1" id="KW-0472">Membrane</keyword>
<dbReference type="EMBL" id="FMJD01000008">
    <property type="protein sequence ID" value="SCM76428.1"/>
    <property type="molecule type" value="Genomic_DNA"/>
</dbReference>
<evidence type="ECO:0000313" key="2">
    <source>
        <dbReference type="EMBL" id="SCM76428.1"/>
    </source>
</evidence>
<accession>A0A212LG09</accession>
<sequence length="68" mass="8098">MPIAHHRQTINYADHFYNIDIWPILKNRKDVPPEILTVHKRMTIIWRATLFSLLGLFFAFGLLIIRLP</sequence>
<proteinExistence type="predicted"/>
<gene>
    <name evidence="2" type="ORF">KL86PLE_40233</name>
</gene>